<sequence>MKASDVEKQGKKKGSKTTLAKVAGLMLILVVAAIGIFVFFG</sequence>
<comment type="caution">
    <text evidence="2">The sequence shown here is derived from an EMBL/GenBank/DDBJ whole genome shotgun (WGS) entry which is preliminary data.</text>
</comment>
<dbReference type="EMBL" id="BARS01046429">
    <property type="protein sequence ID" value="GAG29480.1"/>
    <property type="molecule type" value="Genomic_DNA"/>
</dbReference>
<dbReference type="AlphaFoldDB" id="X0WFQ6"/>
<keyword evidence="1" id="KW-0812">Transmembrane</keyword>
<feature type="non-terminal residue" evidence="2">
    <location>
        <position position="41"/>
    </location>
</feature>
<feature type="transmembrane region" description="Helical" evidence="1">
    <location>
        <begin position="20"/>
        <end position="40"/>
    </location>
</feature>
<name>X0WFQ6_9ZZZZ</name>
<accession>X0WFQ6</accession>
<organism evidence="2">
    <name type="scientific">marine sediment metagenome</name>
    <dbReference type="NCBI Taxonomy" id="412755"/>
    <lineage>
        <taxon>unclassified sequences</taxon>
        <taxon>metagenomes</taxon>
        <taxon>ecological metagenomes</taxon>
    </lineage>
</organism>
<keyword evidence="1" id="KW-1133">Transmembrane helix</keyword>
<proteinExistence type="predicted"/>
<reference evidence="2" key="1">
    <citation type="journal article" date="2014" name="Front. Microbiol.">
        <title>High frequency of phylogenetically diverse reductive dehalogenase-homologous genes in deep subseafloor sedimentary metagenomes.</title>
        <authorList>
            <person name="Kawai M."/>
            <person name="Futagami T."/>
            <person name="Toyoda A."/>
            <person name="Takaki Y."/>
            <person name="Nishi S."/>
            <person name="Hori S."/>
            <person name="Arai W."/>
            <person name="Tsubouchi T."/>
            <person name="Morono Y."/>
            <person name="Uchiyama I."/>
            <person name="Ito T."/>
            <person name="Fujiyama A."/>
            <person name="Inagaki F."/>
            <person name="Takami H."/>
        </authorList>
    </citation>
    <scope>NUCLEOTIDE SEQUENCE</scope>
    <source>
        <strain evidence="2">Expedition CK06-06</strain>
    </source>
</reference>
<evidence type="ECO:0000256" key="1">
    <source>
        <dbReference type="SAM" id="Phobius"/>
    </source>
</evidence>
<evidence type="ECO:0000313" key="2">
    <source>
        <dbReference type="EMBL" id="GAG29480.1"/>
    </source>
</evidence>
<keyword evidence="1" id="KW-0472">Membrane</keyword>
<gene>
    <name evidence="2" type="ORF">S01H1_69892</name>
</gene>
<protein>
    <submittedName>
        <fullName evidence="2">Uncharacterized protein</fullName>
    </submittedName>
</protein>